<protein>
    <submittedName>
        <fullName evidence="1">Uncharacterized protein</fullName>
    </submittedName>
</protein>
<dbReference type="EnsemblPlants" id="AVESA.00010b.r2.1AG0015740.1">
    <property type="protein sequence ID" value="AVESA.00010b.r2.1AG0015740.1.CDS.1"/>
    <property type="gene ID" value="AVESA.00010b.r2.1AG0015740"/>
</dbReference>
<name>A0ACD5T9Q5_AVESA</name>
<organism evidence="1 2">
    <name type="scientific">Avena sativa</name>
    <name type="common">Oat</name>
    <dbReference type="NCBI Taxonomy" id="4498"/>
    <lineage>
        <taxon>Eukaryota</taxon>
        <taxon>Viridiplantae</taxon>
        <taxon>Streptophyta</taxon>
        <taxon>Embryophyta</taxon>
        <taxon>Tracheophyta</taxon>
        <taxon>Spermatophyta</taxon>
        <taxon>Magnoliopsida</taxon>
        <taxon>Liliopsida</taxon>
        <taxon>Poales</taxon>
        <taxon>Poaceae</taxon>
        <taxon>BOP clade</taxon>
        <taxon>Pooideae</taxon>
        <taxon>Poodae</taxon>
        <taxon>Poeae</taxon>
        <taxon>Poeae Chloroplast Group 1 (Aveneae type)</taxon>
        <taxon>Aveninae</taxon>
        <taxon>Avena</taxon>
    </lineage>
</organism>
<sequence>MYQAIRGKPELFRIPDICPSPSSFLMVDDFGIHPCDDGEYILAGLTYTLSGYRLYSYSSALKDWTVRPAHLEGQLERLLLKDESMPVAAHKVIPLGGSLLGWVDLWKGILVCDVLCQDPQLVVGYIPLPWTGSTYHHLCPWSVRDVACTNGSLKFIEIEHLSVPDVVDGSRALDAMCDRRYFAHPLDHLLETETEKFVDWRNSVLSEDCWRRGFEVHGNDILVEELGDCTTVGVSTIRNLLPSFPTLSICGDDVVRMSSSGRFDIDKTQMISIDMSKSTLKALAPCPPVEADYNCPHFPCVLSNYLSKPPALPQAIQAQDVKQGLLQIVQPSDSENVTENESIRSCAQEAIAEPNHAQDGGSNFDLSLVVQARNSNYVHADLPQIVQASNPKSLTGNKRLRSCAQEIIGVPNGAHNGGLNCDVSLVAQPSNSQNVDVDLPQIVQASNSENVTGNKRPRSCFLSK</sequence>
<accession>A0ACD5T9Q5</accession>
<reference evidence="1" key="1">
    <citation type="submission" date="2021-05" db="EMBL/GenBank/DDBJ databases">
        <authorList>
            <person name="Scholz U."/>
            <person name="Mascher M."/>
            <person name="Fiebig A."/>
        </authorList>
    </citation>
    <scope>NUCLEOTIDE SEQUENCE [LARGE SCALE GENOMIC DNA]</scope>
</reference>
<reference evidence="1" key="2">
    <citation type="submission" date="2025-09" db="UniProtKB">
        <authorList>
            <consortium name="EnsemblPlants"/>
        </authorList>
    </citation>
    <scope>IDENTIFICATION</scope>
</reference>
<evidence type="ECO:0000313" key="1">
    <source>
        <dbReference type="EnsemblPlants" id="AVESA.00010b.r2.1AG0015740.1.CDS.1"/>
    </source>
</evidence>
<proteinExistence type="predicted"/>
<evidence type="ECO:0000313" key="2">
    <source>
        <dbReference type="Proteomes" id="UP001732700"/>
    </source>
</evidence>
<keyword evidence="2" id="KW-1185">Reference proteome</keyword>
<dbReference type="Proteomes" id="UP001732700">
    <property type="component" value="Chromosome 1A"/>
</dbReference>